<keyword evidence="3" id="KW-1185">Reference proteome</keyword>
<accession>A0A938YFJ8</accession>
<proteinExistence type="predicted"/>
<reference evidence="2" key="1">
    <citation type="submission" date="2021-01" db="EMBL/GenBank/DDBJ databases">
        <title>YIM 132084 draft genome.</title>
        <authorList>
            <person name="An D."/>
        </authorList>
    </citation>
    <scope>NUCLEOTIDE SEQUENCE</scope>
    <source>
        <strain evidence="2">YIM 132084</strain>
    </source>
</reference>
<feature type="transmembrane region" description="Helical" evidence="1">
    <location>
        <begin position="32"/>
        <end position="49"/>
    </location>
</feature>
<keyword evidence="1" id="KW-1133">Transmembrane helix</keyword>
<keyword evidence="1" id="KW-0472">Membrane</keyword>
<name>A0A938YFJ8_9ACTN</name>
<dbReference type="AlphaFoldDB" id="A0A938YFJ8"/>
<evidence type="ECO:0000256" key="1">
    <source>
        <dbReference type="SAM" id="Phobius"/>
    </source>
</evidence>
<evidence type="ECO:0008006" key="4">
    <source>
        <dbReference type="Google" id="ProtNLM"/>
    </source>
</evidence>
<organism evidence="2 3">
    <name type="scientific">Nakamurella leprariae</name>
    <dbReference type="NCBI Taxonomy" id="2803911"/>
    <lineage>
        <taxon>Bacteria</taxon>
        <taxon>Bacillati</taxon>
        <taxon>Actinomycetota</taxon>
        <taxon>Actinomycetes</taxon>
        <taxon>Nakamurellales</taxon>
        <taxon>Nakamurellaceae</taxon>
        <taxon>Nakamurella</taxon>
    </lineage>
</organism>
<evidence type="ECO:0000313" key="2">
    <source>
        <dbReference type="EMBL" id="MBM9466893.1"/>
    </source>
</evidence>
<dbReference type="Proteomes" id="UP000663792">
    <property type="component" value="Unassembled WGS sequence"/>
</dbReference>
<comment type="caution">
    <text evidence="2">The sequence shown here is derived from an EMBL/GenBank/DDBJ whole genome shotgun (WGS) entry which is preliminary data.</text>
</comment>
<gene>
    <name evidence="2" type="ORF">JL106_06305</name>
</gene>
<sequence>MSAVVPVLLIALGGFLIGGVLAVRDKSTVGAVVLGVISAACIVGGILWLL</sequence>
<keyword evidence="1" id="KW-0812">Transmembrane</keyword>
<evidence type="ECO:0000313" key="3">
    <source>
        <dbReference type="Proteomes" id="UP000663792"/>
    </source>
</evidence>
<dbReference type="RefSeq" id="WP_205259839.1">
    <property type="nucleotide sequence ID" value="NZ_JAERWK010000008.1"/>
</dbReference>
<protein>
    <recommendedName>
        <fullName evidence="4">Amidotransferase</fullName>
    </recommendedName>
</protein>
<dbReference type="EMBL" id="JAERWK010000008">
    <property type="protein sequence ID" value="MBM9466893.1"/>
    <property type="molecule type" value="Genomic_DNA"/>
</dbReference>